<dbReference type="Gene3D" id="3.30.1240.10">
    <property type="match status" value="1"/>
</dbReference>
<dbReference type="Proteomes" id="UP000199670">
    <property type="component" value="Unassembled WGS sequence"/>
</dbReference>
<gene>
    <name evidence="1" type="ORF">GA0061081_10258</name>
</gene>
<dbReference type="SFLD" id="SFLDS00003">
    <property type="entry name" value="Haloacid_Dehalogenase"/>
    <property type="match status" value="1"/>
</dbReference>
<protein>
    <recommendedName>
        <fullName evidence="3">Pyridoxal phosphatase</fullName>
    </recommendedName>
</protein>
<dbReference type="PROSITE" id="PS01228">
    <property type="entry name" value="COF_1"/>
    <property type="match status" value="1"/>
</dbReference>
<dbReference type="NCBIfam" id="TIGR01484">
    <property type="entry name" value="HAD-SF-IIB"/>
    <property type="match status" value="1"/>
</dbReference>
<dbReference type="PANTHER" id="PTHR10000">
    <property type="entry name" value="PHOSPHOSERINE PHOSPHATASE"/>
    <property type="match status" value="1"/>
</dbReference>
<proteinExistence type="predicted"/>
<dbReference type="InterPro" id="IPR036412">
    <property type="entry name" value="HAD-like_sf"/>
</dbReference>
<keyword evidence="2" id="KW-1185">Reference proteome</keyword>
<dbReference type="GO" id="GO:0005829">
    <property type="term" value="C:cytosol"/>
    <property type="evidence" value="ECO:0007669"/>
    <property type="project" value="TreeGrafter"/>
</dbReference>
<dbReference type="AlphaFoldDB" id="A0A1C3ZRF4"/>
<dbReference type="InterPro" id="IPR006379">
    <property type="entry name" value="HAD-SF_hydro_IIB"/>
</dbReference>
<dbReference type="GO" id="GO:0016791">
    <property type="term" value="F:phosphatase activity"/>
    <property type="evidence" value="ECO:0007669"/>
    <property type="project" value="TreeGrafter"/>
</dbReference>
<dbReference type="SFLD" id="SFLDG01140">
    <property type="entry name" value="C2.B:_Phosphomannomutase_and_P"/>
    <property type="match status" value="1"/>
</dbReference>
<reference evidence="2" key="1">
    <citation type="submission" date="2016-08" db="EMBL/GenBank/DDBJ databases">
        <authorList>
            <person name="Varghese N."/>
            <person name="Submissions Spin"/>
        </authorList>
    </citation>
    <scope>NUCLEOTIDE SEQUENCE [LARGE SCALE GENOMIC DNA]</scope>
    <source>
        <strain evidence="2">R-53248</strain>
    </source>
</reference>
<sequence length="272" mass="30428">MKYKAVAFDMDGTLLASNRLVLPETVEMIKKISAKGVKVILVSGRHHSVIYPYYYQLKLSTPAICCNGSYLYDFEKLNAFAAKPMTKDQARMLLKLVNHYGIHTLVYTDQMMTYEVLDDHLEGFFKWVKSLPEFLQPEIKKVESFENVIEQSGAIFKFATSSHNLPALQQFSNAVDALDVFSCEWSWSNRADVAVKGNTKGNGLTHWAEHENIDLSEIVAFGDSYNDISMLSIAGLGIAMGNADNEVKAKASYAIGDNNNPSIAVELEKLFF</sequence>
<dbReference type="Pfam" id="PF08282">
    <property type="entry name" value="Hydrolase_3"/>
    <property type="match status" value="1"/>
</dbReference>
<evidence type="ECO:0000313" key="2">
    <source>
        <dbReference type="Proteomes" id="UP000199670"/>
    </source>
</evidence>
<organism evidence="1 2">
    <name type="scientific">Gilliamella bombicola</name>
    <dbReference type="NCBI Taxonomy" id="1798182"/>
    <lineage>
        <taxon>Bacteria</taxon>
        <taxon>Pseudomonadati</taxon>
        <taxon>Pseudomonadota</taxon>
        <taxon>Gammaproteobacteria</taxon>
        <taxon>Orbales</taxon>
        <taxon>Orbaceae</taxon>
        <taxon>Gilliamella</taxon>
    </lineage>
</organism>
<name>A0A1C3ZRF4_9GAMM</name>
<dbReference type="STRING" id="1798182.GA0061081_10258"/>
<evidence type="ECO:0008006" key="3">
    <source>
        <dbReference type="Google" id="ProtNLM"/>
    </source>
</evidence>
<evidence type="ECO:0000313" key="1">
    <source>
        <dbReference type="EMBL" id="SCB84856.1"/>
    </source>
</evidence>
<dbReference type="OrthoDB" id="9781413at2"/>
<dbReference type="PROSITE" id="PS01229">
    <property type="entry name" value="COF_2"/>
    <property type="match status" value="1"/>
</dbReference>
<dbReference type="InterPro" id="IPR000150">
    <property type="entry name" value="Cof"/>
</dbReference>
<dbReference type="PANTHER" id="PTHR10000:SF58">
    <property type="entry name" value="PYRIDOXAL PHOSPHATE PHOSPHATASE YBHA"/>
    <property type="match status" value="1"/>
</dbReference>
<dbReference type="SUPFAM" id="SSF56784">
    <property type="entry name" value="HAD-like"/>
    <property type="match status" value="1"/>
</dbReference>
<dbReference type="CDD" id="cd07516">
    <property type="entry name" value="HAD_Pase"/>
    <property type="match status" value="1"/>
</dbReference>
<dbReference type="NCBIfam" id="NF007821">
    <property type="entry name" value="PRK10530.1"/>
    <property type="match status" value="1"/>
</dbReference>
<dbReference type="RefSeq" id="WP_091346731.1">
    <property type="nucleotide sequence ID" value="NZ_FMAQ01000002.1"/>
</dbReference>
<dbReference type="Gene3D" id="3.40.50.1000">
    <property type="entry name" value="HAD superfamily/HAD-like"/>
    <property type="match status" value="1"/>
</dbReference>
<dbReference type="GO" id="GO:0000287">
    <property type="term" value="F:magnesium ion binding"/>
    <property type="evidence" value="ECO:0007669"/>
    <property type="project" value="UniProtKB-ARBA"/>
</dbReference>
<dbReference type="EMBL" id="FMAQ01000002">
    <property type="protein sequence ID" value="SCB84856.1"/>
    <property type="molecule type" value="Genomic_DNA"/>
</dbReference>
<dbReference type="NCBIfam" id="TIGR00099">
    <property type="entry name" value="Cof-subfamily"/>
    <property type="match status" value="1"/>
</dbReference>
<accession>A0A1C3ZRF4</accession>
<dbReference type="InterPro" id="IPR023214">
    <property type="entry name" value="HAD_sf"/>
</dbReference>